<dbReference type="NCBIfam" id="TIGR01396">
    <property type="entry name" value="FlgB"/>
    <property type="match status" value="1"/>
</dbReference>
<sequence>MIDIFGSGFQRLESALVAREEAQGVHSSNVANADTPNYRADARTFADFLNERQSGHTAGPVATTHASHFKDSNNGRLANSSLFHSQSSRRMDGNTVDMQKEMARMAENQLMHELSMRLIKGKLSGLTNAIKEGNR</sequence>
<dbReference type="EMBL" id="BDFD01000006">
    <property type="protein sequence ID" value="GAV20012.1"/>
    <property type="molecule type" value="Genomic_DNA"/>
</dbReference>
<dbReference type="GO" id="GO:0071978">
    <property type="term" value="P:bacterial-type flagellum-dependent swarming motility"/>
    <property type="evidence" value="ECO:0007669"/>
    <property type="project" value="TreeGrafter"/>
</dbReference>
<feature type="domain" description="Flagellar basal body rod protein N-terminal" evidence="7">
    <location>
        <begin position="13"/>
        <end position="39"/>
    </location>
</feature>
<comment type="similarity">
    <text evidence="2 6">Belongs to the flagella basal body rod proteins family.</text>
</comment>
<dbReference type="GO" id="GO:0030694">
    <property type="term" value="C:bacterial-type flagellum basal body, rod"/>
    <property type="evidence" value="ECO:0007669"/>
    <property type="project" value="InterPro"/>
</dbReference>
<evidence type="ECO:0000256" key="2">
    <source>
        <dbReference type="ARBA" id="ARBA00009677"/>
    </source>
</evidence>
<evidence type="ECO:0000256" key="5">
    <source>
        <dbReference type="ARBA" id="ARBA00024934"/>
    </source>
</evidence>
<evidence type="ECO:0000313" key="9">
    <source>
        <dbReference type="Proteomes" id="UP000231632"/>
    </source>
</evidence>
<dbReference type="PANTHER" id="PTHR30435">
    <property type="entry name" value="FLAGELLAR PROTEIN"/>
    <property type="match status" value="1"/>
</dbReference>
<dbReference type="Proteomes" id="UP000231632">
    <property type="component" value="Unassembled WGS sequence"/>
</dbReference>
<evidence type="ECO:0000256" key="4">
    <source>
        <dbReference type="ARBA" id="ARBA00023143"/>
    </source>
</evidence>
<dbReference type="STRING" id="1921010.MMIC_P0973"/>
<evidence type="ECO:0000256" key="1">
    <source>
        <dbReference type="ARBA" id="ARBA00004117"/>
    </source>
</evidence>
<dbReference type="InterPro" id="IPR006300">
    <property type="entry name" value="FlgB"/>
</dbReference>
<dbReference type="AlphaFoldDB" id="A0A1L8CM75"/>
<evidence type="ECO:0000313" key="8">
    <source>
        <dbReference type="EMBL" id="GAV20012.1"/>
    </source>
</evidence>
<dbReference type="InterPro" id="IPR001444">
    <property type="entry name" value="Flag_bb_rod_N"/>
</dbReference>
<dbReference type="RefSeq" id="WP_227819364.1">
    <property type="nucleotide sequence ID" value="NZ_BDFD01000006.1"/>
</dbReference>
<comment type="function">
    <text evidence="5 6">Structural component of flagellum, the bacterial motility apparatus. Part of the rod structure of flagellar basal body.</text>
</comment>
<evidence type="ECO:0000256" key="6">
    <source>
        <dbReference type="PIRNR" id="PIRNR002889"/>
    </source>
</evidence>
<proteinExistence type="inferred from homology"/>
<keyword evidence="9" id="KW-1185">Reference proteome</keyword>
<keyword evidence="4 6" id="KW-0975">Bacterial flagellum</keyword>
<accession>A0A1L8CM75</accession>
<gene>
    <name evidence="8" type="ORF">MMIC_P0973</name>
</gene>
<evidence type="ECO:0000259" key="7">
    <source>
        <dbReference type="Pfam" id="PF00460"/>
    </source>
</evidence>
<protein>
    <recommendedName>
        <fullName evidence="3 6">Flagellar basal body rod protein FlgB</fullName>
    </recommendedName>
</protein>
<reference evidence="8 9" key="1">
    <citation type="journal article" date="2017" name="Arch. Microbiol.">
        <title>Mariprofundus micogutta sp. nov., a novel iron-oxidizing zetaproteobacterium isolated from a deep-sea hydrothermal field at the Bayonnaise knoll of the Izu-Ogasawara arc, and a description of Mariprofundales ord. nov. and Zetaproteobacteria classis nov.</title>
        <authorList>
            <person name="Makita H."/>
            <person name="Tanaka E."/>
            <person name="Mitsunobu S."/>
            <person name="Miyazaki M."/>
            <person name="Nunoura T."/>
            <person name="Uematsu K."/>
            <person name="Takaki Y."/>
            <person name="Nishi S."/>
            <person name="Shimamura S."/>
            <person name="Takai K."/>
        </authorList>
    </citation>
    <scope>NUCLEOTIDE SEQUENCE [LARGE SCALE GENOMIC DNA]</scope>
    <source>
        <strain evidence="8 9">ET2</strain>
    </source>
</reference>
<dbReference type="Pfam" id="PF00460">
    <property type="entry name" value="Flg_bb_rod"/>
    <property type="match status" value="1"/>
</dbReference>
<evidence type="ECO:0000256" key="3">
    <source>
        <dbReference type="ARBA" id="ARBA00014376"/>
    </source>
</evidence>
<dbReference type="PIRSF" id="PIRSF002889">
    <property type="entry name" value="Rod_FlgB"/>
    <property type="match status" value="1"/>
</dbReference>
<keyword evidence="8" id="KW-0969">Cilium</keyword>
<comment type="subcellular location">
    <subcellularLocation>
        <location evidence="1 6">Bacterial flagellum basal body</location>
    </subcellularLocation>
</comment>
<keyword evidence="8" id="KW-0966">Cell projection</keyword>
<organism evidence="8 9">
    <name type="scientific">Mariprofundus micogutta</name>
    <dbReference type="NCBI Taxonomy" id="1921010"/>
    <lineage>
        <taxon>Bacteria</taxon>
        <taxon>Pseudomonadati</taxon>
        <taxon>Pseudomonadota</taxon>
        <taxon>Candidatius Mariprofundia</taxon>
        <taxon>Mariprofundales</taxon>
        <taxon>Mariprofundaceae</taxon>
        <taxon>Mariprofundus</taxon>
    </lineage>
</organism>
<name>A0A1L8CM75_9PROT</name>
<dbReference type="PANTHER" id="PTHR30435:SF12">
    <property type="entry name" value="FLAGELLAR BASAL BODY ROD PROTEIN FLGB"/>
    <property type="match status" value="1"/>
</dbReference>
<keyword evidence="8" id="KW-0282">Flagellum</keyword>
<comment type="subunit">
    <text evidence="6">The basal body constitutes a major portion of the flagellar organelle and consists of a number of rings mounted on a central rod.</text>
</comment>
<comment type="caution">
    <text evidence="8">The sequence shown here is derived from an EMBL/GenBank/DDBJ whole genome shotgun (WGS) entry which is preliminary data.</text>
</comment>